<feature type="transmembrane region" description="Helical" evidence="1">
    <location>
        <begin position="61"/>
        <end position="80"/>
    </location>
</feature>
<dbReference type="Proteomes" id="UP000253034">
    <property type="component" value="Unassembled WGS sequence"/>
</dbReference>
<evidence type="ECO:0000313" key="2">
    <source>
        <dbReference type="EMBL" id="RCX14797.1"/>
    </source>
</evidence>
<comment type="caution">
    <text evidence="2">The sequence shown here is derived from an EMBL/GenBank/DDBJ whole genome shotgun (WGS) entry which is preliminary data.</text>
</comment>
<dbReference type="OrthoDB" id="1739822at2"/>
<keyword evidence="1" id="KW-0472">Membrane</keyword>
<reference evidence="2 3" key="1">
    <citation type="submission" date="2018-07" db="EMBL/GenBank/DDBJ databases">
        <title>Genomic Encyclopedia of Type Strains, Phase IV (KMG-IV): sequencing the most valuable type-strain genomes for metagenomic binning, comparative biology and taxonomic classification.</title>
        <authorList>
            <person name="Goeker M."/>
        </authorList>
    </citation>
    <scope>NUCLEOTIDE SEQUENCE [LARGE SCALE GENOMIC DNA]</scope>
    <source>
        <strain evidence="2 3">DSM 27016</strain>
    </source>
</reference>
<evidence type="ECO:0000256" key="1">
    <source>
        <dbReference type="SAM" id="Phobius"/>
    </source>
</evidence>
<dbReference type="EMBL" id="QPJT01000014">
    <property type="protein sequence ID" value="RCX14797.1"/>
    <property type="molecule type" value="Genomic_DNA"/>
</dbReference>
<gene>
    <name evidence="2" type="ORF">DFR58_11431</name>
</gene>
<proteinExistence type="predicted"/>
<evidence type="ECO:0000313" key="3">
    <source>
        <dbReference type="Proteomes" id="UP000253034"/>
    </source>
</evidence>
<keyword evidence="1" id="KW-0812">Transmembrane</keyword>
<dbReference type="RefSeq" id="WP_114298237.1">
    <property type="nucleotide sequence ID" value="NZ_QPJT01000014.1"/>
</dbReference>
<protein>
    <submittedName>
        <fullName evidence="2">Uncharacterized protein</fullName>
    </submittedName>
</protein>
<feature type="transmembrane region" description="Helical" evidence="1">
    <location>
        <begin position="22"/>
        <end position="49"/>
    </location>
</feature>
<keyword evidence="1" id="KW-1133">Transmembrane helix</keyword>
<accession>A0A369B2Z1</accession>
<name>A0A369B2Z1_9FIRM</name>
<dbReference type="AlphaFoldDB" id="A0A369B2Z1"/>
<organism evidence="2 3">
    <name type="scientific">Anaerobacterium chartisolvens</name>
    <dbReference type="NCBI Taxonomy" id="1297424"/>
    <lineage>
        <taxon>Bacteria</taxon>
        <taxon>Bacillati</taxon>
        <taxon>Bacillota</taxon>
        <taxon>Clostridia</taxon>
        <taxon>Eubacteriales</taxon>
        <taxon>Oscillospiraceae</taxon>
        <taxon>Anaerobacterium</taxon>
    </lineage>
</organism>
<keyword evidence="3" id="KW-1185">Reference proteome</keyword>
<sequence length="90" mass="9800">MSHSKSNKENFAEVAKGFFLPLIGWSAAIMSLFAYPFIFGTLGVVMGILYTPSEGRTGVRIIIASMAFMGMGLFLGSELIGHTRDFLGFK</sequence>